<evidence type="ECO:0000313" key="1">
    <source>
        <dbReference type="EMBL" id="GCB34334.1"/>
    </source>
</evidence>
<gene>
    <name evidence="1" type="ORF">KGMB02408_12790</name>
</gene>
<reference evidence="1 2" key="1">
    <citation type="submission" date="2018-10" db="EMBL/GenBank/DDBJ databases">
        <title>Draft Genome Sequence of Bacteroides sp. KCTC 15687.</title>
        <authorList>
            <person name="Yu S.Y."/>
            <person name="Kim J.S."/>
            <person name="Oh B.S."/>
            <person name="Park S.H."/>
            <person name="Kang S.W."/>
            <person name="Park J.E."/>
            <person name="Choi S.H."/>
            <person name="Han K.I."/>
            <person name="Lee K.C."/>
            <person name="Eom M.K."/>
            <person name="Suh M.K."/>
            <person name="Lee D.H."/>
            <person name="Yoon H."/>
            <person name="Kim B."/>
            <person name="Yang S.J."/>
            <person name="Lee J.S."/>
            <person name="Lee J.H."/>
        </authorList>
    </citation>
    <scope>NUCLEOTIDE SEQUENCE [LARGE SCALE GENOMIC DNA]</scope>
    <source>
        <strain evidence="1 2">KCTC 15687</strain>
    </source>
</reference>
<keyword evidence="2" id="KW-1185">Reference proteome</keyword>
<name>A0A401LS51_9BACE</name>
<protein>
    <submittedName>
        <fullName evidence="1">Uncharacterized protein</fullName>
    </submittedName>
</protein>
<organism evidence="1 2">
    <name type="scientific">Bacteroides faecalis</name>
    <dbReference type="NCBI Taxonomy" id="2447885"/>
    <lineage>
        <taxon>Bacteria</taxon>
        <taxon>Pseudomonadati</taxon>
        <taxon>Bacteroidota</taxon>
        <taxon>Bacteroidia</taxon>
        <taxon>Bacteroidales</taxon>
        <taxon>Bacteroidaceae</taxon>
        <taxon>Bacteroides</taxon>
    </lineage>
</organism>
<comment type="caution">
    <text evidence="1">The sequence shown here is derived from an EMBL/GenBank/DDBJ whole genome shotgun (WGS) entry which is preliminary data.</text>
</comment>
<evidence type="ECO:0000313" key="2">
    <source>
        <dbReference type="Proteomes" id="UP000288079"/>
    </source>
</evidence>
<dbReference type="AlphaFoldDB" id="A0A401LS51"/>
<proteinExistence type="predicted"/>
<dbReference type="Proteomes" id="UP000288079">
    <property type="component" value="Unassembled WGS sequence"/>
</dbReference>
<sequence>MDVYLQKEVQTVTWEEIIEGKLHNAILIVPIREMDTLRKVIIEKQSYVSGNYGIVIL</sequence>
<dbReference type="EMBL" id="BHWB01000003">
    <property type="protein sequence ID" value="GCB34334.1"/>
    <property type="molecule type" value="Genomic_DNA"/>
</dbReference>
<accession>A0A401LS51</accession>